<sequence>MRRGIQVRLIAFVLLSVLGMGYVGASYLGFVDSVLGRGYTVHVTLPDSGGLFEGSEATYRGVKIGKVTKMSVDADGLRVDLRLKDDAKVPASSPVFVHNLSAVGEQYLSFEPTSRSGPMLKDGDTVRGTKDSLPVGEDVLLTDLSRFVSSLDGPELGDVIHELGTMFRDNAQPLRTMVDSATKFIDEARAHEPETISLINTAGTVLRTQQDNAANIQSFSEDLAALTGTLATSDADLRKVLAQAGPAADELVIVVKTLRRQLPTLLGTLTNIAKVLDSRLPALEQLLVTLPRLVAAGPTAQTQGKQHFGRVHLNLNMVPNPCTDGYLPPSQWRPTSEMRSGVSAPLSSDHSFEPYYPAQCKTGPPTNMRGMKYAPAPVDWRDEYKKAIE</sequence>
<evidence type="ECO:0000259" key="2">
    <source>
        <dbReference type="Pfam" id="PF11887"/>
    </source>
</evidence>
<name>A0A5C8NJ04_9ACTN</name>
<dbReference type="RefSeq" id="WP_147686352.1">
    <property type="nucleotide sequence ID" value="NZ_VDUX01000004.1"/>
</dbReference>
<proteinExistence type="predicted"/>
<dbReference type="Proteomes" id="UP000321571">
    <property type="component" value="Unassembled WGS sequence"/>
</dbReference>
<dbReference type="NCBIfam" id="TIGR00996">
    <property type="entry name" value="Mtu_fam_mce"/>
    <property type="match status" value="1"/>
</dbReference>
<evidence type="ECO:0000259" key="1">
    <source>
        <dbReference type="Pfam" id="PF02470"/>
    </source>
</evidence>
<reference evidence="3 4" key="1">
    <citation type="submission" date="2019-06" db="EMBL/GenBank/DDBJ databases">
        <title>Aeromicrobium sp. nov., isolated from a maize field.</title>
        <authorList>
            <person name="Lin S.-Y."/>
            <person name="Tsai C.-F."/>
            <person name="Young C.-C."/>
        </authorList>
    </citation>
    <scope>NUCLEOTIDE SEQUENCE [LARGE SCALE GENOMIC DNA]</scope>
    <source>
        <strain evidence="3 4">CC-CFT486</strain>
    </source>
</reference>
<feature type="domain" description="Mammalian cell entry C-terminal" evidence="2">
    <location>
        <begin position="119"/>
        <end position="319"/>
    </location>
</feature>
<dbReference type="AlphaFoldDB" id="A0A5C8NJ04"/>
<dbReference type="GO" id="GO:0005576">
    <property type="term" value="C:extracellular region"/>
    <property type="evidence" value="ECO:0007669"/>
    <property type="project" value="TreeGrafter"/>
</dbReference>
<evidence type="ECO:0000313" key="3">
    <source>
        <dbReference type="EMBL" id="TXL60761.1"/>
    </source>
</evidence>
<dbReference type="Pfam" id="PF11887">
    <property type="entry name" value="Mce4_CUP1"/>
    <property type="match status" value="1"/>
</dbReference>
<feature type="domain" description="Mce/MlaD" evidence="1">
    <location>
        <begin position="37"/>
        <end position="112"/>
    </location>
</feature>
<dbReference type="InterPro" id="IPR024516">
    <property type="entry name" value="Mce_C"/>
</dbReference>
<gene>
    <name evidence="3" type="ORF">FHP06_10070</name>
</gene>
<keyword evidence="4" id="KW-1185">Reference proteome</keyword>
<comment type="caution">
    <text evidence="3">The sequence shown here is derived from an EMBL/GenBank/DDBJ whole genome shotgun (WGS) entry which is preliminary data.</text>
</comment>
<accession>A0A5C8NJ04</accession>
<dbReference type="InterPro" id="IPR005693">
    <property type="entry name" value="Mce"/>
</dbReference>
<organism evidence="3 4">
    <name type="scientific">Aeromicrobium terrae</name>
    <dbReference type="NCBI Taxonomy" id="2498846"/>
    <lineage>
        <taxon>Bacteria</taxon>
        <taxon>Bacillati</taxon>
        <taxon>Actinomycetota</taxon>
        <taxon>Actinomycetes</taxon>
        <taxon>Propionibacteriales</taxon>
        <taxon>Nocardioidaceae</taxon>
        <taxon>Aeromicrobium</taxon>
    </lineage>
</organism>
<dbReference type="Pfam" id="PF02470">
    <property type="entry name" value="MlaD"/>
    <property type="match status" value="1"/>
</dbReference>
<dbReference type="PANTHER" id="PTHR33371">
    <property type="entry name" value="INTERMEMBRANE PHOSPHOLIPID TRANSPORT SYSTEM BINDING PROTEIN MLAD-RELATED"/>
    <property type="match status" value="1"/>
</dbReference>
<dbReference type="InterPro" id="IPR052336">
    <property type="entry name" value="MlaD_Phospholipid_Transporter"/>
</dbReference>
<evidence type="ECO:0000313" key="4">
    <source>
        <dbReference type="Proteomes" id="UP000321571"/>
    </source>
</evidence>
<dbReference type="PANTHER" id="PTHR33371:SF16">
    <property type="entry name" value="MCE-FAMILY PROTEIN MCE3F"/>
    <property type="match status" value="1"/>
</dbReference>
<protein>
    <submittedName>
        <fullName evidence="3">MCE family protein</fullName>
    </submittedName>
</protein>
<dbReference type="InterPro" id="IPR003399">
    <property type="entry name" value="Mce/MlaD"/>
</dbReference>
<dbReference type="EMBL" id="VDUX01000004">
    <property type="protein sequence ID" value="TXL60761.1"/>
    <property type="molecule type" value="Genomic_DNA"/>
</dbReference>
<dbReference type="OrthoDB" id="4741753at2"/>